<keyword evidence="9" id="KW-1185">Reference proteome</keyword>
<keyword evidence="3 6" id="KW-0812">Transmembrane</keyword>
<dbReference type="InterPro" id="IPR042094">
    <property type="entry name" value="T2SS_GspF_sf"/>
</dbReference>
<dbReference type="PANTHER" id="PTHR35402">
    <property type="entry name" value="INTEGRAL MEMBRANE PROTEIN-RELATED"/>
    <property type="match status" value="1"/>
</dbReference>
<sequence>MFFILFALFILYLPKIRHENDYSSISKELPYALRQLSTELRAGKSLFDALDSIVDSDYGVLSREFSRVLEEIKYGETSENAFLNLEKRVNSKALSRVIYEILASLRIGSNLSHSLNIIAEDVNFDMRMKLKEYSEKLNAFIMIYTFLAILAPVIILTMLLAASVVIGDIVPSSLLFILYGLFFPMIIVFLAFAIKKLEPKL</sequence>
<dbReference type="GO" id="GO:0005886">
    <property type="term" value="C:plasma membrane"/>
    <property type="evidence" value="ECO:0007669"/>
    <property type="project" value="UniProtKB-SubCell"/>
</dbReference>
<dbReference type="Gene3D" id="1.20.81.30">
    <property type="entry name" value="Type II secretion system (T2SS), domain F"/>
    <property type="match status" value="1"/>
</dbReference>
<evidence type="ECO:0000256" key="2">
    <source>
        <dbReference type="ARBA" id="ARBA00022475"/>
    </source>
</evidence>
<dbReference type="eggNOG" id="arCOG01812">
    <property type="taxonomic scope" value="Archaea"/>
</dbReference>
<keyword evidence="4 6" id="KW-1133">Transmembrane helix</keyword>
<evidence type="ECO:0000259" key="7">
    <source>
        <dbReference type="Pfam" id="PF00482"/>
    </source>
</evidence>
<evidence type="ECO:0000256" key="4">
    <source>
        <dbReference type="ARBA" id="ARBA00022989"/>
    </source>
</evidence>
<dbReference type="Proteomes" id="UP000008680">
    <property type="component" value="Chromosome"/>
</dbReference>
<dbReference type="EMBL" id="CP001719">
    <property type="protein sequence ID" value="ADC46375.1"/>
    <property type="molecule type" value="Genomic_DNA"/>
</dbReference>
<dbReference type="HOGENOM" id="CLU_1357931_0_0_2"/>
<dbReference type="AlphaFoldDB" id="D3E192"/>
<dbReference type="PATRIC" id="fig|634498.28.peg.526"/>
<evidence type="ECO:0000256" key="1">
    <source>
        <dbReference type="ARBA" id="ARBA00004651"/>
    </source>
</evidence>
<proteinExistence type="predicted"/>
<evidence type="ECO:0000256" key="6">
    <source>
        <dbReference type="SAM" id="Phobius"/>
    </source>
</evidence>
<protein>
    <submittedName>
        <fullName evidence="8">Type II secretion system protein F GspF1</fullName>
    </submittedName>
</protein>
<dbReference type="STRING" id="634498.mru_0524"/>
<dbReference type="InterPro" id="IPR056569">
    <property type="entry name" value="ArlJ-like"/>
</dbReference>
<accession>D3E192</accession>
<dbReference type="PANTHER" id="PTHR35402:SF1">
    <property type="entry name" value="TYPE II SECRETION SYSTEM PROTEIN GSPF DOMAIN-CONTAINING PROTEIN"/>
    <property type="match status" value="1"/>
</dbReference>
<name>D3E192_METRM</name>
<feature type="transmembrane region" description="Helical" evidence="6">
    <location>
        <begin position="172"/>
        <end position="194"/>
    </location>
</feature>
<comment type="subcellular location">
    <subcellularLocation>
        <location evidence="1">Cell membrane</location>
        <topology evidence="1">Multi-pass membrane protein</topology>
    </subcellularLocation>
</comment>
<dbReference type="Pfam" id="PF00482">
    <property type="entry name" value="T2SSF"/>
    <property type="match status" value="1"/>
</dbReference>
<keyword evidence="2" id="KW-1003">Cell membrane</keyword>
<evidence type="ECO:0000313" key="9">
    <source>
        <dbReference type="Proteomes" id="UP000008680"/>
    </source>
</evidence>
<keyword evidence="5 6" id="KW-0472">Membrane</keyword>
<dbReference type="KEGG" id="mru:mru_0524"/>
<evidence type="ECO:0000256" key="5">
    <source>
        <dbReference type="ARBA" id="ARBA00023136"/>
    </source>
</evidence>
<reference evidence="8 9" key="1">
    <citation type="journal article" date="2010" name="PLoS ONE">
        <title>The genome sequence of the rumen methanogen Methanobrevibacter ruminantium reveals new possibilities for controlling ruminant methane emissions.</title>
        <authorList>
            <person name="Leahy S.C."/>
            <person name="Kelly W.J."/>
            <person name="Altermann E."/>
            <person name="Ronimus R.S."/>
            <person name="Yeoman C.J."/>
            <person name="Pacheco D.M."/>
            <person name="Li D."/>
            <person name="Kong Z."/>
            <person name="McTavish S."/>
            <person name="Sang C."/>
            <person name="Lambie S.C."/>
            <person name="Janssen P.H."/>
            <person name="Dey D."/>
            <person name="Attwood G.T."/>
        </authorList>
    </citation>
    <scope>NUCLEOTIDE SEQUENCE [LARGE SCALE GENOMIC DNA]</scope>
    <source>
        <strain evidence="9">ATCC 35063 / DSM 1093 / JCM 13430 / OCM 146 / M1</strain>
    </source>
</reference>
<gene>
    <name evidence="8" type="primary">gspF1</name>
    <name evidence="8" type="ordered locus">mru_0524</name>
</gene>
<evidence type="ECO:0000313" key="8">
    <source>
        <dbReference type="EMBL" id="ADC46375.1"/>
    </source>
</evidence>
<organism evidence="8 9">
    <name type="scientific">Methanobrevibacter ruminantium (strain ATCC 35063 / DSM 1093 / JCM 13430 / OCM 146 / M1)</name>
    <name type="common">Methanobacterium ruminantium</name>
    <dbReference type="NCBI Taxonomy" id="634498"/>
    <lineage>
        <taxon>Archaea</taxon>
        <taxon>Methanobacteriati</taxon>
        <taxon>Methanobacteriota</taxon>
        <taxon>Methanomada group</taxon>
        <taxon>Methanobacteria</taxon>
        <taxon>Methanobacteriales</taxon>
        <taxon>Methanobacteriaceae</taxon>
        <taxon>Methanobrevibacter</taxon>
    </lineage>
</organism>
<evidence type="ECO:0000256" key="3">
    <source>
        <dbReference type="ARBA" id="ARBA00022692"/>
    </source>
</evidence>
<feature type="transmembrane region" description="Helical" evidence="6">
    <location>
        <begin position="139"/>
        <end position="166"/>
    </location>
</feature>
<dbReference type="InterPro" id="IPR018076">
    <property type="entry name" value="T2SS_GspF_dom"/>
</dbReference>
<feature type="domain" description="Type II secretion system protein GspF" evidence="7">
    <location>
        <begin position="32"/>
        <end position="157"/>
    </location>
</feature>